<dbReference type="EMBL" id="SRPW01002118">
    <property type="protein sequence ID" value="KAG5995676.1"/>
    <property type="molecule type" value="Genomic_DNA"/>
</dbReference>
<dbReference type="AlphaFoldDB" id="A0A9P7N810"/>
<sequence length="97" mass="10945">MKFSTIWVILMAAVPALATDYSLVCSRDYLYHGEKMGERKYTELLYKALCVDFYGCSSSVLHLYDPAKDQLVSGDCLNCRPDLAMNDNGNCVLTYKI</sequence>
<feature type="chain" id="PRO_5040273272" evidence="1">
    <location>
        <begin position="19"/>
        <end position="97"/>
    </location>
</feature>
<evidence type="ECO:0000256" key="1">
    <source>
        <dbReference type="SAM" id="SignalP"/>
    </source>
</evidence>
<protein>
    <submittedName>
        <fullName evidence="2">Uncharacterized protein</fullName>
    </submittedName>
</protein>
<name>A0A9P7N810_9HYPO</name>
<evidence type="ECO:0000313" key="3">
    <source>
        <dbReference type="Proteomes" id="UP000748025"/>
    </source>
</evidence>
<reference evidence="2" key="1">
    <citation type="journal article" date="2020" name="bioRxiv">
        <title>Whole genome comparisons of ergot fungi reveals the divergence and evolution of species within the genus Claviceps are the result of varying mechanisms driving genome evolution and host range expansion.</title>
        <authorList>
            <person name="Wyka S.A."/>
            <person name="Mondo S.J."/>
            <person name="Liu M."/>
            <person name="Dettman J."/>
            <person name="Nalam V."/>
            <person name="Broders K.D."/>
        </authorList>
    </citation>
    <scope>NUCLEOTIDE SEQUENCE</scope>
    <source>
        <strain evidence="2">CCC 602</strain>
    </source>
</reference>
<dbReference type="Proteomes" id="UP000748025">
    <property type="component" value="Unassembled WGS sequence"/>
</dbReference>
<evidence type="ECO:0000313" key="2">
    <source>
        <dbReference type="EMBL" id="KAG5995676.1"/>
    </source>
</evidence>
<feature type="signal peptide" evidence="1">
    <location>
        <begin position="1"/>
        <end position="18"/>
    </location>
</feature>
<keyword evidence="1" id="KW-0732">Signal</keyword>
<gene>
    <name evidence="2" type="ORF">E4U43_002989</name>
</gene>
<accession>A0A9P7N810</accession>
<keyword evidence="3" id="KW-1185">Reference proteome</keyword>
<comment type="caution">
    <text evidence="2">The sequence shown here is derived from an EMBL/GenBank/DDBJ whole genome shotgun (WGS) entry which is preliminary data.</text>
</comment>
<organism evidence="2 3">
    <name type="scientific">Claviceps pusilla</name>
    <dbReference type="NCBI Taxonomy" id="123648"/>
    <lineage>
        <taxon>Eukaryota</taxon>
        <taxon>Fungi</taxon>
        <taxon>Dikarya</taxon>
        <taxon>Ascomycota</taxon>
        <taxon>Pezizomycotina</taxon>
        <taxon>Sordariomycetes</taxon>
        <taxon>Hypocreomycetidae</taxon>
        <taxon>Hypocreales</taxon>
        <taxon>Clavicipitaceae</taxon>
        <taxon>Claviceps</taxon>
    </lineage>
</organism>
<proteinExistence type="predicted"/>